<proteinExistence type="predicted"/>
<dbReference type="Proteomes" id="UP000664317">
    <property type="component" value="Unassembled WGS sequence"/>
</dbReference>
<evidence type="ECO:0000313" key="1">
    <source>
        <dbReference type="EMBL" id="MBN7812151.1"/>
    </source>
</evidence>
<keyword evidence="2" id="KW-1185">Reference proteome</keyword>
<reference evidence="1 2" key="1">
    <citation type="submission" date="2021-03" db="EMBL/GenBank/DDBJ databases">
        <title>novel species isolated from a fishpond in China.</title>
        <authorList>
            <person name="Lu H."/>
            <person name="Cai Z."/>
        </authorList>
    </citation>
    <scope>NUCLEOTIDE SEQUENCE [LARGE SCALE GENOMIC DNA]</scope>
    <source>
        <strain evidence="1 2">H41</strain>
    </source>
</reference>
<protein>
    <submittedName>
        <fullName evidence="1">DUF748 domain-containing protein</fullName>
    </submittedName>
</protein>
<sequence length="536" mass="59956">MKFLKIAGIVFGALLLLAGIAVSLGIRWVNRNIESVINANPDRSYNISFQSADFDYLRRIISISEVTINPVGGQKGVFVDGRAAKVELNQLNLAKLFLSRELKLKELVLLNPYLVVYIPNAEENPDQDKAGDGLKGLFGDILSRGEISNFKLVQANVQMMEDGHQTGALSQLNVLATDLQTDSLKVANPIPFDYGRILVSIDSIGHRFHQGPLLRTGRVEFDTKRQQLKVIAPSLKYEEGVLEASARMEYQVDLIEFELDSLVFSGLEAASNLYSNLDVRARKLELVGLVLDDFRNKSIPRPPDEYKPMFQGLVKKLDFPLKLDTLSVVDGAIGYGESVPGKGDTWKFQLSDINGHLTQITSIPEYQALLGNADADFTAKIDGAGDMTIAIDIPYDRDEFDLEVSLVDFPLTKVSEILKPLMNGRIETGHLSRLELRMHADSLGASNQFRFDYGDLKMEIFKKEGQNKNRLMSTITNILLKQSNLPGEKNYLVSEYFTQRNQYRGPFHLIWNSTKDGMMRIVPGNAAKEIMNFGEK</sequence>
<dbReference type="EMBL" id="JAFKCT010000006">
    <property type="protein sequence ID" value="MBN7812151.1"/>
    <property type="molecule type" value="Genomic_DNA"/>
</dbReference>
<gene>
    <name evidence="1" type="ORF">J0A68_14455</name>
</gene>
<evidence type="ECO:0000313" key="2">
    <source>
        <dbReference type="Proteomes" id="UP000664317"/>
    </source>
</evidence>
<dbReference type="RefSeq" id="WP_206578932.1">
    <property type="nucleotide sequence ID" value="NZ_JAFKCT010000006.1"/>
</dbReference>
<name>A0ABS3C503_9BACT</name>
<comment type="caution">
    <text evidence="1">The sequence shown here is derived from an EMBL/GenBank/DDBJ whole genome shotgun (WGS) entry which is preliminary data.</text>
</comment>
<organism evidence="1 2">
    <name type="scientific">Algoriphagus oliviformis</name>
    <dbReference type="NCBI Taxonomy" id="2811231"/>
    <lineage>
        <taxon>Bacteria</taxon>
        <taxon>Pseudomonadati</taxon>
        <taxon>Bacteroidota</taxon>
        <taxon>Cytophagia</taxon>
        <taxon>Cytophagales</taxon>
        <taxon>Cyclobacteriaceae</taxon>
        <taxon>Algoriphagus</taxon>
    </lineage>
</organism>
<accession>A0ABS3C503</accession>